<accession>A0A6N2M161</accession>
<reference evidence="2" key="1">
    <citation type="submission" date="2019-03" db="EMBL/GenBank/DDBJ databases">
        <authorList>
            <person name="Mank J."/>
            <person name="Almeida P."/>
        </authorList>
    </citation>
    <scope>NUCLEOTIDE SEQUENCE</scope>
    <source>
        <strain evidence="2">78183</strain>
    </source>
</reference>
<dbReference type="GO" id="GO:0000489">
    <property type="term" value="P:maturation of SSU-rRNA from tetracistronic rRNA transcript (SSU-rRNA, LSU-rRNA, 4.5S-rRNA, 5S-rRNA)"/>
    <property type="evidence" value="ECO:0007669"/>
    <property type="project" value="TreeGrafter"/>
</dbReference>
<sequence>MAAAFSLWGEDGNLKFQSHSSHRFVHALTDRFVHALTDAKTQPKKKKEEVRKGSGGNVKTKLEAEPTPSRRCWRRFCPRNCSSSDLLKKYIATIDGTVNKQHLFSIGEGTVIDSVHCTPDSVELLPQEPDIPRPRLCVMIHALKRTHIGGFRLPSDLGFGSMMT</sequence>
<protein>
    <submittedName>
        <fullName evidence="2">Uncharacterized protein</fullName>
    </submittedName>
</protein>
<evidence type="ECO:0000256" key="1">
    <source>
        <dbReference type="SAM" id="MobiDB-lite"/>
    </source>
</evidence>
<dbReference type="InterPro" id="IPR050343">
    <property type="entry name" value="RsuA_PseudoU_synthase"/>
</dbReference>
<dbReference type="GO" id="GO:0000488">
    <property type="term" value="P:maturation of LSU-rRNA from tetracistronic rRNA transcript (SSU-rRNA, LSU-rRNA, 4.5S-rRNA, 5S-rRNA)"/>
    <property type="evidence" value="ECO:0007669"/>
    <property type="project" value="TreeGrafter"/>
</dbReference>
<dbReference type="PANTHER" id="PTHR47683:SF2">
    <property type="entry name" value="RNA-BINDING S4 DOMAIN-CONTAINING PROTEIN"/>
    <property type="match status" value="1"/>
</dbReference>
<feature type="region of interest" description="Disordered" evidence="1">
    <location>
        <begin position="39"/>
        <end position="64"/>
    </location>
</feature>
<evidence type="ECO:0000313" key="2">
    <source>
        <dbReference type="EMBL" id="VFU47219.1"/>
    </source>
</evidence>
<dbReference type="GO" id="GO:0032544">
    <property type="term" value="P:plastid translation"/>
    <property type="evidence" value="ECO:0007669"/>
    <property type="project" value="TreeGrafter"/>
</dbReference>
<gene>
    <name evidence="2" type="ORF">SVIM_LOCUS302793</name>
</gene>
<dbReference type="EMBL" id="CAADRP010001663">
    <property type="protein sequence ID" value="VFU47219.1"/>
    <property type="molecule type" value="Genomic_DNA"/>
</dbReference>
<dbReference type="GO" id="GO:0009507">
    <property type="term" value="C:chloroplast"/>
    <property type="evidence" value="ECO:0007669"/>
    <property type="project" value="TreeGrafter"/>
</dbReference>
<organism evidence="2">
    <name type="scientific">Salix viminalis</name>
    <name type="common">Common osier</name>
    <name type="synonym">Basket willow</name>
    <dbReference type="NCBI Taxonomy" id="40686"/>
    <lineage>
        <taxon>Eukaryota</taxon>
        <taxon>Viridiplantae</taxon>
        <taxon>Streptophyta</taxon>
        <taxon>Embryophyta</taxon>
        <taxon>Tracheophyta</taxon>
        <taxon>Spermatophyta</taxon>
        <taxon>Magnoliopsida</taxon>
        <taxon>eudicotyledons</taxon>
        <taxon>Gunneridae</taxon>
        <taxon>Pentapetalae</taxon>
        <taxon>rosids</taxon>
        <taxon>fabids</taxon>
        <taxon>Malpighiales</taxon>
        <taxon>Salicaceae</taxon>
        <taxon>Saliceae</taxon>
        <taxon>Salix</taxon>
    </lineage>
</organism>
<name>A0A6N2M161_SALVM</name>
<dbReference type="AlphaFoldDB" id="A0A6N2M161"/>
<proteinExistence type="predicted"/>
<dbReference type="PANTHER" id="PTHR47683">
    <property type="entry name" value="PSEUDOURIDINE SYNTHASE FAMILY PROTEIN-RELATED"/>
    <property type="match status" value="1"/>
</dbReference>